<protein>
    <submittedName>
        <fullName evidence="2">Uncharacterized protein</fullName>
    </submittedName>
</protein>
<dbReference type="AlphaFoldDB" id="A0A6B2LR60"/>
<sequence>MVNQVISQFLNTSRSLTRLDLIIVNSNQHRLSSLHTHHPRGTLLSIDRPLISLQHQILLPLDEQTTRSQRSSISKSLDQSSSLVSSHVESGSDGPSGAVVSEDGGLSDVSSSD</sequence>
<feature type="compositionally biased region" description="Low complexity" evidence="1">
    <location>
        <begin position="67"/>
        <end position="93"/>
    </location>
</feature>
<name>A0A6B2LR60_9EUKA</name>
<accession>A0A6B2LR60</accession>
<evidence type="ECO:0000313" key="2">
    <source>
        <dbReference type="EMBL" id="NDV39612.1"/>
    </source>
</evidence>
<organism evidence="2">
    <name type="scientific">Arcella intermedia</name>
    <dbReference type="NCBI Taxonomy" id="1963864"/>
    <lineage>
        <taxon>Eukaryota</taxon>
        <taxon>Amoebozoa</taxon>
        <taxon>Tubulinea</taxon>
        <taxon>Elardia</taxon>
        <taxon>Arcellinida</taxon>
        <taxon>Sphaerothecina</taxon>
        <taxon>Arcellidae</taxon>
        <taxon>Arcella</taxon>
    </lineage>
</organism>
<feature type="region of interest" description="Disordered" evidence="1">
    <location>
        <begin position="64"/>
        <end position="113"/>
    </location>
</feature>
<dbReference type="EMBL" id="GIBP01010643">
    <property type="protein sequence ID" value="NDV39612.1"/>
    <property type="molecule type" value="Transcribed_RNA"/>
</dbReference>
<reference evidence="2" key="1">
    <citation type="journal article" date="2020" name="J. Eukaryot. Microbiol.">
        <title>De novo Sequencing, Assembly and Annotation of the Transcriptome for the Free-Living Testate Amoeba Arcella intermedia.</title>
        <authorList>
            <person name="Ribeiro G.M."/>
            <person name="Porfirio-Sousa A.L."/>
            <person name="Maurer-Alcala X.X."/>
            <person name="Katz L.A."/>
            <person name="Lahr D.J.G."/>
        </authorList>
    </citation>
    <scope>NUCLEOTIDE SEQUENCE</scope>
</reference>
<proteinExistence type="predicted"/>
<evidence type="ECO:0000256" key="1">
    <source>
        <dbReference type="SAM" id="MobiDB-lite"/>
    </source>
</evidence>